<keyword evidence="1" id="KW-0614">Plasmid</keyword>
<dbReference type="Proteomes" id="UP000295134">
    <property type="component" value="Plasmid pArsFIN6"/>
</dbReference>
<sequence length="303" mass="33916">MNIKLDENGITIATLPELIETLIAEFKTIYGSDINLSQDTPDGQRVAIYSRIAHECLVLVKKLYQNLKPEQAEGLHLDYLARINGLLRKENESDSDLRRRRLKTFENTSQSTIGGIAARLNLVKGVTDAVVYENTTNESDTLNIPPHSIWVIAEGGENQAIVDCLACNKTGGTGLKGTIKGKYIDKIVRSDGTFFEVVHEYRFDRPKITEIKIKLTATREKANEPVPIQEIKDELVKSLYRIGENIKVTALYCILNRIARSYYVSDLQIAKDGNTWTSAILNADVDEKFTIVSDNIAVNEVIT</sequence>
<gene>
    <name evidence="1" type="ORF">ArsFIN_49880</name>
</gene>
<evidence type="ECO:0000313" key="2">
    <source>
        <dbReference type="Proteomes" id="UP000295134"/>
    </source>
</evidence>
<organism evidence="1 2">
    <name type="scientific">Arsenophonus nasoniae</name>
    <name type="common">son-killer infecting Nasonia vitripennis</name>
    <dbReference type="NCBI Taxonomy" id="638"/>
    <lineage>
        <taxon>Bacteria</taxon>
        <taxon>Pseudomonadati</taxon>
        <taxon>Pseudomonadota</taxon>
        <taxon>Gammaproteobacteria</taxon>
        <taxon>Enterobacterales</taxon>
        <taxon>Morganellaceae</taxon>
        <taxon>Arsenophonus</taxon>
    </lineage>
</organism>
<dbReference type="KEGG" id="ans:ArsFIN_49880"/>
<dbReference type="EMBL" id="CP038618">
    <property type="protein sequence ID" value="QBY46377.1"/>
    <property type="molecule type" value="Genomic_DNA"/>
</dbReference>
<dbReference type="GeneID" id="39751252"/>
<name>A0A4P7L106_9GAMM</name>
<evidence type="ECO:0000313" key="1">
    <source>
        <dbReference type="EMBL" id="QBY46377.1"/>
    </source>
</evidence>
<dbReference type="AlphaFoldDB" id="A0A4P7L106"/>
<protein>
    <submittedName>
        <fullName evidence="1">Uncharacterized protein</fullName>
    </submittedName>
</protein>
<reference evidence="1 2" key="1">
    <citation type="submission" date="2019-03" db="EMBL/GenBank/DDBJ databases">
        <title>Long-read sequencing reveals hyperdense prophage content in a complex bacterial symbiont genome.</title>
        <authorList>
            <person name="Frost C.L."/>
            <person name="Siozios S."/>
            <person name="Nadal-Jimenez P."/>
            <person name="Brockhurst M.A."/>
            <person name="King K.C."/>
            <person name="Darby A.C."/>
            <person name="Hurst G.D.D."/>
        </authorList>
    </citation>
    <scope>NUCLEOTIDE SEQUENCE [LARGE SCALE GENOMIC DNA]</scope>
    <source>
        <strain evidence="1 2">FIN</strain>
        <plasmid evidence="2">parsfin6</plasmid>
    </source>
</reference>
<geneLocation type="plasmid" evidence="2">
    <name>parsfin6</name>
</geneLocation>
<dbReference type="RefSeq" id="WP_135678845.1">
    <property type="nucleotide sequence ID" value="NZ_CP038618.1"/>
</dbReference>
<proteinExistence type="predicted"/>
<accession>A0A4P7L106</accession>